<organism evidence="2 3">
    <name type="scientific">Bacillus amyloliquefaciens</name>
    <name type="common">Bacillus velezensis</name>
    <dbReference type="NCBI Taxonomy" id="1390"/>
    <lineage>
        <taxon>Bacteria</taxon>
        <taxon>Bacillati</taxon>
        <taxon>Bacillota</taxon>
        <taxon>Bacilli</taxon>
        <taxon>Bacillales</taxon>
        <taxon>Bacillaceae</taxon>
        <taxon>Bacillus</taxon>
        <taxon>Bacillus amyloliquefaciens group</taxon>
    </lineage>
</organism>
<dbReference type="RefSeq" id="WP_094032780.1">
    <property type="nucleotide sequence ID" value="NZ_JARKHX010000004.1"/>
</dbReference>
<dbReference type="EMBL" id="JARKHX010000004">
    <property type="protein sequence ID" value="MDF4194789.1"/>
    <property type="molecule type" value="Genomic_DNA"/>
</dbReference>
<reference evidence="2" key="1">
    <citation type="submission" date="2023-02" db="EMBL/GenBank/DDBJ databases">
        <title>Draft Whole-Genome Sequences of Bacillus Strains of Potential Probiotic for Poultry.</title>
        <authorList>
            <person name="Ma L.M."/>
            <person name="Lopez-Guerra N."/>
            <person name="Zhang G."/>
        </authorList>
    </citation>
    <scope>NUCLEOTIDE SEQUENCE</scope>
    <source>
        <strain evidence="2">OSU1013-24</strain>
    </source>
</reference>
<evidence type="ECO:0000313" key="3">
    <source>
        <dbReference type="Proteomes" id="UP001222377"/>
    </source>
</evidence>
<comment type="caution">
    <text evidence="2">The sequence shown here is derived from an EMBL/GenBank/DDBJ whole genome shotgun (WGS) entry which is preliminary data.</text>
</comment>
<feature type="region of interest" description="Disordered" evidence="1">
    <location>
        <begin position="350"/>
        <end position="384"/>
    </location>
</feature>
<feature type="region of interest" description="Disordered" evidence="1">
    <location>
        <begin position="260"/>
        <end position="279"/>
    </location>
</feature>
<evidence type="ECO:0000256" key="1">
    <source>
        <dbReference type="SAM" id="MobiDB-lite"/>
    </source>
</evidence>
<proteinExistence type="predicted"/>
<dbReference type="AlphaFoldDB" id="A0AAP4DIW9"/>
<protein>
    <submittedName>
        <fullName evidence="2">Uncharacterized protein</fullName>
    </submittedName>
</protein>
<name>A0AAP4DIW9_BACAM</name>
<gene>
    <name evidence="2" type="ORF">PV946_13590</name>
</gene>
<sequence>MKSTILEINNQKKTSGQTYIKWVVLEIHENNTQFNKNGITWLEKYINANLESIKLMPICAEFLDDENSEPFGHGLTEVKDGTPLFENSAVVGTTTNAYIDTIDVNGEPKRVLIAEGFLYNQRYPKFVQWLKSKMFDGDFPETSVEIAAVEGSDAIEYEGGWKEQGRIPMKFDFTGDAILGIDPADDAAILLELNSSKKEDNLMSKSQEEVVLELNNKLDNKNKEIGELNQKVEKLTEDLKQKTEELNAAVKAAKDEKAKAEAKEKEAQKAKDEKAKADEELNSLKEFKNKAVAEKMQGELNQALKEYSPEEKDVAKEKIEMFSKSPSVELKNEIISEINSAIARSFIAARSKKQASETNSTNFDIYSEVRDSGQQSSVTIDDLY</sequence>
<accession>A0AAP4DIW9</accession>
<feature type="compositionally biased region" description="Polar residues" evidence="1">
    <location>
        <begin position="372"/>
        <end position="384"/>
    </location>
</feature>
<evidence type="ECO:0000313" key="2">
    <source>
        <dbReference type="EMBL" id="MDF4194789.1"/>
    </source>
</evidence>
<dbReference type="Proteomes" id="UP001222377">
    <property type="component" value="Unassembled WGS sequence"/>
</dbReference>